<name>A0AAW0QJC0_9PEZI</name>
<feature type="transmembrane region" description="Helical" evidence="7">
    <location>
        <begin position="32"/>
        <end position="53"/>
    </location>
</feature>
<feature type="transmembrane region" description="Helical" evidence="7">
    <location>
        <begin position="243"/>
        <end position="268"/>
    </location>
</feature>
<dbReference type="Proteomes" id="UP001392437">
    <property type="component" value="Unassembled WGS sequence"/>
</dbReference>
<organism evidence="9 10">
    <name type="scientific">Apiospora kogelbergensis</name>
    <dbReference type="NCBI Taxonomy" id="1337665"/>
    <lineage>
        <taxon>Eukaryota</taxon>
        <taxon>Fungi</taxon>
        <taxon>Dikarya</taxon>
        <taxon>Ascomycota</taxon>
        <taxon>Pezizomycotina</taxon>
        <taxon>Sordariomycetes</taxon>
        <taxon>Xylariomycetidae</taxon>
        <taxon>Amphisphaeriales</taxon>
        <taxon>Apiosporaceae</taxon>
        <taxon>Apiospora</taxon>
    </lineage>
</organism>
<dbReference type="EMBL" id="JAQQWP010000010">
    <property type="protein sequence ID" value="KAK8096959.1"/>
    <property type="molecule type" value="Genomic_DNA"/>
</dbReference>
<evidence type="ECO:0000256" key="7">
    <source>
        <dbReference type="SAM" id="Phobius"/>
    </source>
</evidence>
<evidence type="ECO:0000256" key="6">
    <source>
        <dbReference type="SAM" id="MobiDB-lite"/>
    </source>
</evidence>
<evidence type="ECO:0000256" key="4">
    <source>
        <dbReference type="ARBA" id="ARBA00023136"/>
    </source>
</evidence>
<comment type="subcellular location">
    <subcellularLocation>
        <location evidence="1">Membrane</location>
        <topology evidence="1">Multi-pass membrane protein</topology>
    </subcellularLocation>
</comment>
<evidence type="ECO:0000256" key="2">
    <source>
        <dbReference type="ARBA" id="ARBA00022692"/>
    </source>
</evidence>
<evidence type="ECO:0000259" key="8">
    <source>
        <dbReference type="Pfam" id="PF20684"/>
    </source>
</evidence>
<keyword evidence="3 7" id="KW-1133">Transmembrane helix</keyword>
<dbReference type="Pfam" id="PF20684">
    <property type="entry name" value="Fung_rhodopsin"/>
    <property type="match status" value="1"/>
</dbReference>
<evidence type="ECO:0000313" key="10">
    <source>
        <dbReference type="Proteomes" id="UP001392437"/>
    </source>
</evidence>
<evidence type="ECO:0000256" key="5">
    <source>
        <dbReference type="ARBA" id="ARBA00038359"/>
    </source>
</evidence>
<dbReference type="InterPro" id="IPR052337">
    <property type="entry name" value="SAT4-like"/>
</dbReference>
<feature type="region of interest" description="Disordered" evidence="6">
    <location>
        <begin position="395"/>
        <end position="416"/>
    </location>
</feature>
<evidence type="ECO:0000313" key="9">
    <source>
        <dbReference type="EMBL" id="KAK8096959.1"/>
    </source>
</evidence>
<protein>
    <recommendedName>
        <fullName evidence="8">Rhodopsin domain-containing protein</fullName>
    </recommendedName>
</protein>
<keyword evidence="4 7" id="KW-0472">Membrane</keyword>
<feature type="transmembrane region" description="Helical" evidence="7">
    <location>
        <begin position="160"/>
        <end position="183"/>
    </location>
</feature>
<feature type="transmembrane region" description="Helical" evidence="7">
    <location>
        <begin position="126"/>
        <end position="148"/>
    </location>
</feature>
<reference evidence="9 10" key="1">
    <citation type="submission" date="2023-01" db="EMBL/GenBank/DDBJ databases">
        <title>Analysis of 21 Apiospora genomes using comparative genomics revels a genus with tremendous synthesis potential of carbohydrate active enzymes and secondary metabolites.</title>
        <authorList>
            <person name="Sorensen T."/>
        </authorList>
    </citation>
    <scope>NUCLEOTIDE SEQUENCE [LARGE SCALE GENOMIC DNA]</scope>
    <source>
        <strain evidence="9 10">CBS 117206</strain>
    </source>
</reference>
<sequence length="434" mass="48071">MPFDVNGTITIMPPPEGYVVNFADPPQDGVTAMWTVCIIENILAVLFLAQRFYTKIFISRRPAAEGDETVSESLLTLPFSSPVTVLIAWVTSVATQGHLLRLWYVKAVGVHAFEMPLERYIYFSKLIFSAPLVYTVTVGAAKATLCLFYRRINPVRSFQIGVWILCFVCVGSSAAVCFSLLFACKPLAASWDPLLADTAVCLDRPAIYVATAAIGVFTDVCLLAFPIPTVVGLKIKLRQKVALIGLFVVGSITMITSIVRLIILLPSLSNPDQTYALRSGTLWICIESNLLIMCCCLPTLRQFFRHIAPNWIGETKGSTADSGDKFKVYAMRTFGSGPARPRRKSQMDTLMRTQGTRIDDADDYDYHKNTNANSMDANMVGREWENDARFGRVTDIRGGRDDQSLEGGDGAFKGDFESDKEILRSRTVKVEVSY</sequence>
<gene>
    <name evidence="9" type="ORF">PG999_012903</name>
</gene>
<dbReference type="PANTHER" id="PTHR33048:SF124">
    <property type="entry name" value="INTEGRAL MEMBRANE PROTEIN"/>
    <property type="match status" value="1"/>
</dbReference>
<evidence type="ECO:0000256" key="3">
    <source>
        <dbReference type="ARBA" id="ARBA00022989"/>
    </source>
</evidence>
<keyword evidence="10" id="KW-1185">Reference proteome</keyword>
<feature type="transmembrane region" description="Helical" evidence="7">
    <location>
        <begin position="74"/>
        <end position="94"/>
    </location>
</feature>
<dbReference type="PANTHER" id="PTHR33048">
    <property type="entry name" value="PTH11-LIKE INTEGRAL MEMBRANE PROTEIN (AFU_ORTHOLOGUE AFUA_5G11245)"/>
    <property type="match status" value="1"/>
</dbReference>
<keyword evidence="2 7" id="KW-0812">Transmembrane</keyword>
<comment type="caution">
    <text evidence="9">The sequence shown here is derived from an EMBL/GenBank/DDBJ whole genome shotgun (WGS) entry which is preliminary data.</text>
</comment>
<comment type="similarity">
    <text evidence="5">Belongs to the SAT4 family.</text>
</comment>
<feature type="transmembrane region" description="Helical" evidence="7">
    <location>
        <begin position="206"/>
        <end position="231"/>
    </location>
</feature>
<accession>A0AAW0QJC0</accession>
<dbReference type="AlphaFoldDB" id="A0AAW0QJC0"/>
<dbReference type="InterPro" id="IPR049326">
    <property type="entry name" value="Rhodopsin_dom_fungi"/>
</dbReference>
<feature type="domain" description="Rhodopsin" evidence="8">
    <location>
        <begin position="83"/>
        <end position="305"/>
    </location>
</feature>
<proteinExistence type="inferred from homology"/>
<dbReference type="GO" id="GO:0016020">
    <property type="term" value="C:membrane"/>
    <property type="evidence" value="ECO:0007669"/>
    <property type="project" value="UniProtKB-SubCell"/>
</dbReference>
<evidence type="ECO:0000256" key="1">
    <source>
        <dbReference type="ARBA" id="ARBA00004141"/>
    </source>
</evidence>